<dbReference type="InterPro" id="IPR008963">
    <property type="entry name" value="Purple_acid_Pase-like_N"/>
</dbReference>
<accession>A0A2N9IE77</accession>
<evidence type="ECO:0000256" key="8">
    <source>
        <dbReference type="ARBA" id="ARBA00022833"/>
    </source>
</evidence>
<dbReference type="Pfam" id="PF14008">
    <property type="entry name" value="Metallophos_C"/>
    <property type="match status" value="1"/>
</dbReference>
<dbReference type="EC" id="3.1.3.2" evidence="10"/>
<keyword evidence="6" id="KW-0964">Secreted</keyword>
<dbReference type="InterPro" id="IPR029052">
    <property type="entry name" value="Metallo-depent_PP-like"/>
</dbReference>
<keyword evidence="9" id="KW-0325">Glycoprotein</keyword>
<dbReference type="GO" id="GO:0003993">
    <property type="term" value="F:acid phosphatase activity"/>
    <property type="evidence" value="ECO:0007669"/>
    <property type="project" value="UniProtKB-EC"/>
</dbReference>
<sequence length="614" mass="69042">MKFFTILLFWCLASLSLASAHRIRESDKHPLSKFNIYKTSLGFKDSVTITANPLVLGSEGENTAWVAVTLVNPDPSDDDWVAVFSPAEFNSSTCTPESDEIESPYLCSSPIKYKYANFSNSNYIETGNTTLKFQLINQRADFSFALFSGGLSNPVLVAVSNSITFANPKAPLYPRLANGKLWNEMTVTWTSGYSIDEAVPFVEWGLTGEINLRSPAGTLTVEQNSMCGAPARTVGWRDPGFTHTSFLQNLWPNTEYNYRLGHKLSNGSYIWSKNYTFKASPYPGQDSLQRVVIFGDMGKGERDGSNEYSMKDPGALNTTDQLITDLPNYDIVFHIGDIAYADGYLADWDQFTAQVEPIASTVPYMVASGNHERTWTDSGSFYTGTDSGGECGVIAETMYYVPAENRAKFWYSTDYGLFHFCIANSEFDWRKGTEQYKFLEHCLASVDRRKQPWLIFVAHRPLGYSSSEWFGEEGSFDEPMGRDDLQRLWQKYRVDLAFYGHVHAYERSCPIYQNICVNSEVSHYSGTMNGTIHVVVGGAGHHLGSFFTGTPTWSLFRDADFGFVKLTAFNRSSLLFEYKKSRDGLVYDSFTINREYKDILSCVHDSCGTSTWAE</sequence>
<comment type="similarity">
    <text evidence="4 10">Belongs to the metallophosphoesterase superfamily. Purple acid phosphatase family.</text>
</comment>
<dbReference type="GO" id="GO:0046872">
    <property type="term" value="F:metal ion binding"/>
    <property type="evidence" value="ECO:0007669"/>
    <property type="project" value="InterPro"/>
</dbReference>
<dbReference type="InterPro" id="IPR041792">
    <property type="entry name" value="MPP_PAP"/>
</dbReference>
<comment type="cofactor">
    <cofactor evidence="2">
        <name>Fe cation</name>
        <dbReference type="ChEBI" id="CHEBI:24875"/>
    </cofactor>
</comment>
<gene>
    <name evidence="15" type="ORF">FSB_LOCUS50467</name>
</gene>
<dbReference type="Pfam" id="PF00149">
    <property type="entry name" value="Metallophos"/>
    <property type="match status" value="1"/>
</dbReference>
<evidence type="ECO:0000256" key="6">
    <source>
        <dbReference type="ARBA" id="ARBA00022525"/>
    </source>
</evidence>
<dbReference type="PANTHER" id="PTHR45778">
    <property type="entry name" value="PURPLE ACID PHOSPHATASE-RELATED"/>
    <property type="match status" value="1"/>
</dbReference>
<evidence type="ECO:0000313" key="15">
    <source>
        <dbReference type="EMBL" id="SPD22585.1"/>
    </source>
</evidence>
<dbReference type="InterPro" id="IPR015914">
    <property type="entry name" value="PAPs_N"/>
</dbReference>
<evidence type="ECO:0000259" key="14">
    <source>
        <dbReference type="Pfam" id="PF17808"/>
    </source>
</evidence>
<evidence type="ECO:0000256" key="2">
    <source>
        <dbReference type="ARBA" id="ARBA00001962"/>
    </source>
</evidence>
<protein>
    <recommendedName>
        <fullName evidence="10">Purple acid phosphatase</fullName>
        <ecNumber evidence="10">3.1.3.2</ecNumber>
    </recommendedName>
</protein>
<evidence type="ECO:0000256" key="7">
    <source>
        <dbReference type="ARBA" id="ARBA00022729"/>
    </source>
</evidence>
<comment type="subcellular location">
    <subcellularLocation>
        <location evidence="3">Secreted</location>
    </subcellularLocation>
</comment>
<dbReference type="Gene3D" id="3.60.21.10">
    <property type="match status" value="1"/>
</dbReference>
<comment type="cofactor">
    <cofactor evidence="1">
        <name>Zn(2+)</name>
        <dbReference type="ChEBI" id="CHEBI:29105"/>
    </cofactor>
</comment>
<dbReference type="EMBL" id="OIVN01005457">
    <property type="protein sequence ID" value="SPD22585.1"/>
    <property type="molecule type" value="Genomic_DNA"/>
</dbReference>
<dbReference type="PANTHER" id="PTHR45778:SF6">
    <property type="entry name" value="INACTIVE PURPLE ACID PHOSPHATASE 24-RELATED"/>
    <property type="match status" value="1"/>
</dbReference>
<dbReference type="SUPFAM" id="SSF49363">
    <property type="entry name" value="Purple acid phosphatase, N-terminal domain"/>
    <property type="match status" value="1"/>
</dbReference>
<feature type="domain" description="Calcineurin-like phosphoesterase" evidence="11">
    <location>
        <begin position="290"/>
        <end position="505"/>
    </location>
</feature>
<evidence type="ECO:0000256" key="5">
    <source>
        <dbReference type="ARBA" id="ARBA00011738"/>
    </source>
</evidence>
<organism evidence="15">
    <name type="scientific">Fagus sylvatica</name>
    <name type="common">Beechnut</name>
    <dbReference type="NCBI Taxonomy" id="28930"/>
    <lineage>
        <taxon>Eukaryota</taxon>
        <taxon>Viridiplantae</taxon>
        <taxon>Streptophyta</taxon>
        <taxon>Embryophyta</taxon>
        <taxon>Tracheophyta</taxon>
        <taxon>Spermatophyta</taxon>
        <taxon>Magnoliopsida</taxon>
        <taxon>eudicotyledons</taxon>
        <taxon>Gunneridae</taxon>
        <taxon>Pentapetalae</taxon>
        <taxon>rosids</taxon>
        <taxon>fabids</taxon>
        <taxon>Fagales</taxon>
        <taxon>Fagaceae</taxon>
        <taxon>Fagus</taxon>
    </lineage>
</organism>
<reference evidence="15" key="1">
    <citation type="submission" date="2018-02" db="EMBL/GenBank/DDBJ databases">
        <authorList>
            <person name="Cohen D.B."/>
            <person name="Kent A.D."/>
        </authorList>
    </citation>
    <scope>NUCLEOTIDE SEQUENCE</scope>
</reference>
<evidence type="ECO:0000256" key="10">
    <source>
        <dbReference type="RuleBase" id="RU361203"/>
    </source>
</evidence>
<dbReference type="AlphaFoldDB" id="A0A2N9IE77"/>
<feature type="signal peptide" evidence="10">
    <location>
        <begin position="1"/>
        <end position="20"/>
    </location>
</feature>
<dbReference type="Pfam" id="PF17808">
    <property type="entry name" value="fn3_PAP"/>
    <property type="match status" value="1"/>
</dbReference>
<comment type="subunit">
    <text evidence="5">Homodimer.</text>
</comment>
<evidence type="ECO:0000259" key="11">
    <source>
        <dbReference type="Pfam" id="PF00149"/>
    </source>
</evidence>
<keyword evidence="10" id="KW-0378">Hydrolase</keyword>
<keyword evidence="7 10" id="KW-0732">Signal</keyword>
<dbReference type="Pfam" id="PF16656">
    <property type="entry name" value="Pur_ac_phosph_N"/>
    <property type="match status" value="1"/>
</dbReference>
<dbReference type="CDD" id="cd00839">
    <property type="entry name" value="MPP_PAPs"/>
    <property type="match status" value="1"/>
</dbReference>
<evidence type="ECO:0000256" key="3">
    <source>
        <dbReference type="ARBA" id="ARBA00004613"/>
    </source>
</evidence>
<feature type="domain" description="Purple acid phosphatase C-terminal" evidence="12">
    <location>
        <begin position="530"/>
        <end position="589"/>
    </location>
</feature>
<dbReference type="SUPFAM" id="SSF56300">
    <property type="entry name" value="Metallo-dependent phosphatases"/>
    <property type="match status" value="1"/>
</dbReference>
<evidence type="ECO:0000256" key="4">
    <source>
        <dbReference type="ARBA" id="ARBA00008723"/>
    </source>
</evidence>
<evidence type="ECO:0000256" key="9">
    <source>
        <dbReference type="ARBA" id="ARBA00023180"/>
    </source>
</evidence>
<dbReference type="Gene3D" id="2.60.40.380">
    <property type="entry name" value="Purple acid phosphatase-like, N-terminal"/>
    <property type="match status" value="1"/>
</dbReference>
<dbReference type="InterPro" id="IPR040974">
    <property type="entry name" value="Fn3_PAP"/>
</dbReference>
<comment type="catalytic activity">
    <reaction evidence="10">
        <text>a phosphate monoester + H2O = an alcohol + phosphate</text>
        <dbReference type="Rhea" id="RHEA:15017"/>
        <dbReference type="ChEBI" id="CHEBI:15377"/>
        <dbReference type="ChEBI" id="CHEBI:30879"/>
        <dbReference type="ChEBI" id="CHEBI:43474"/>
        <dbReference type="ChEBI" id="CHEBI:67140"/>
        <dbReference type="EC" id="3.1.3.2"/>
    </reaction>
</comment>
<dbReference type="InterPro" id="IPR025733">
    <property type="entry name" value="PAPs_C"/>
</dbReference>
<name>A0A2N9IE77_FAGSY</name>
<feature type="chain" id="PRO_5014487964" description="Purple acid phosphatase" evidence="10">
    <location>
        <begin position="21"/>
        <end position="614"/>
    </location>
</feature>
<feature type="domain" description="Purple acid phosphatase Fn3-like" evidence="14">
    <location>
        <begin position="49"/>
        <end position="167"/>
    </location>
</feature>
<keyword evidence="8" id="KW-0862">Zinc</keyword>
<evidence type="ECO:0000256" key="1">
    <source>
        <dbReference type="ARBA" id="ARBA00001947"/>
    </source>
</evidence>
<dbReference type="InterPro" id="IPR004843">
    <property type="entry name" value="Calcineurin-like_PHP"/>
</dbReference>
<evidence type="ECO:0000259" key="13">
    <source>
        <dbReference type="Pfam" id="PF16656"/>
    </source>
</evidence>
<feature type="domain" description="Purple acid phosphatase N-terminal" evidence="13">
    <location>
        <begin position="175"/>
        <end position="278"/>
    </location>
</feature>
<proteinExistence type="inferred from homology"/>
<dbReference type="GO" id="GO:0005576">
    <property type="term" value="C:extracellular region"/>
    <property type="evidence" value="ECO:0007669"/>
    <property type="project" value="UniProtKB-SubCell"/>
</dbReference>
<evidence type="ECO:0000259" key="12">
    <source>
        <dbReference type="Pfam" id="PF14008"/>
    </source>
</evidence>